<sequence>MIRPTTPEDTTALIAIADVLGFQPNELDALRGMLIDYFNRDSDNFWITDDDNGPVGVAYCEPERMTNQTWNLQLIAIRLDRQGQGRGSALLRYLEQTLIANGGRMLLVETSGLPAFERTREFYKKCSYEEEARIRDFYAAGDDKIVFRKVLKAA</sequence>
<evidence type="ECO:0000313" key="2">
    <source>
        <dbReference type="EMBL" id="QXE22718.1"/>
    </source>
</evidence>
<dbReference type="InterPro" id="IPR016181">
    <property type="entry name" value="Acyl_CoA_acyltransferase"/>
</dbReference>
<dbReference type="CDD" id="cd04301">
    <property type="entry name" value="NAT_SF"/>
    <property type="match status" value="1"/>
</dbReference>
<evidence type="ECO:0000259" key="1">
    <source>
        <dbReference type="PROSITE" id="PS51186"/>
    </source>
</evidence>
<gene>
    <name evidence="2" type="ORF">B6N60_01404</name>
</gene>
<dbReference type="Proteomes" id="UP000683511">
    <property type="component" value="Chromosome"/>
</dbReference>
<keyword evidence="3" id="KW-1185">Reference proteome</keyword>
<organism evidence="2 3">
    <name type="scientific">Richelia sinica FACHB-800</name>
    <dbReference type="NCBI Taxonomy" id="1357546"/>
    <lineage>
        <taxon>Bacteria</taxon>
        <taxon>Bacillati</taxon>
        <taxon>Cyanobacteriota</taxon>
        <taxon>Cyanophyceae</taxon>
        <taxon>Nostocales</taxon>
        <taxon>Nostocaceae</taxon>
        <taxon>Richelia</taxon>
    </lineage>
</organism>
<dbReference type="SUPFAM" id="SSF55729">
    <property type="entry name" value="Acyl-CoA N-acyltransferases (Nat)"/>
    <property type="match status" value="1"/>
</dbReference>
<accession>A0A975T778</accession>
<dbReference type="InterPro" id="IPR000182">
    <property type="entry name" value="GNAT_dom"/>
</dbReference>
<feature type="domain" description="N-acetyltransferase" evidence="1">
    <location>
        <begin position="1"/>
        <end position="152"/>
    </location>
</feature>
<dbReference type="GO" id="GO:0016747">
    <property type="term" value="F:acyltransferase activity, transferring groups other than amino-acyl groups"/>
    <property type="evidence" value="ECO:0007669"/>
    <property type="project" value="InterPro"/>
</dbReference>
<dbReference type="Pfam" id="PF13508">
    <property type="entry name" value="Acetyltransf_7"/>
    <property type="match status" value="1"/>
</dbReference>
<dbReference type="KEGG" id="rsin:B6N60_01404"/>
<dbReference type="EMBL" id="CP021056">
    <property type="protein sequence ID" value="QXE22718.1"/>
    <property type="molecule type" value="Genomic_DNA"/>
</dbReference>
<name>A0A975T778_9NOST</name>
<dbReference type="PROSITE" id="PS51186">
    <property type="entry name" value="GNAT"/>
    <property type="match status" value="1"/>
</dbReference>
<dbReference type="RefSeq" id="WP_190601742.1">
    <property type="nucleotide sequence ID" value="NZ_CP021056.1"/>
</dbReference>
<proteinExistence type="predicted"/>
<evidence type="ECO:0000313" key="3">
    <source>
        <dbReference type="Proteomes" id="UP000683511"/>
    </source>
</evidence>
<dbReference type="Gene3D" id="3.40.630.30">
    <property type="match status" value="1"/>
</dbReference>
<protein>
    <submittedName>
        <fullName evidence="2">Acetyltransferase, gnat family</fullName>
    </submittedName>
</protein>
<reference evidence="2" key="1">
    <citation type="submission" date="2017-04" db="EMBL/GenBank/DDBJ databases">
        <title>Genome deletions in a multicellular cyanobacterial endosymbiont for morphological adaptation in marine diatoms.</title>
        <authorList>
            <person name="Wang Y."/>
            <person name="Gao H."/>
            <person name="Li R."/>
            <person name="Xu X."/>
        </authorList>
    </citation>
    <scope>NUCLEOTIDE SEQUENCE</scope>
    <source>
        <strain evidence="2">FACHB 800</strain>
    </source>
</reference>
<dbReference type="AlphaFoldDB" id="A0A975T778"/>